<comment type="caution">
    <text evidence="10">The sequence shown here is derived from an EMBL/GenBank/DDBJ whole genome shotgun (WGS) entry which is preliminary data.</text>
</comment>
<dbReference type="PANTHER" id="PTHR31658:SF0">
    <property type="entry name" value="CONSERVED OLIGOMERIC GOLGI COMPLEX SUBUNIT 1"/>
    <property type="match status" value="1"/>
</dbReference>
<dbReference type="GO" id="GO:0017119">
    <property type="term" value="C:Golgi transport complex"/>
    <property type="evidence" value="ECO:0007669"/>
    <property type="project" value="InterPro"/>
</dbReference>
<dbReference type="FunCoup" id="A0A2J7Q186">
    <property type="interactions" value="1266"/>
</dbReference>
<feature type="coiled-coil region" evidence="8">
    <location>
        <begin position="20"/>
        <end position="47"/>
    </location>
</feature>
<dbReference type="OrthoDB" id="46189at2759"/>
<keyword evidence="8" id="KW-0175">Coiled coil</keyword>
<evidence type="ECO:0000256" key="4">
    <source>
        <dbReference type="ARBA" id="ARBA00022448"/>
    </source>
</evidence>
<dbReference type="InterPro" id="IPR033370">
    <property type="entry name" value="COG1"/>
</dbReference>
<keyword evidence="7" id="KW-0472">Membrane</keyword>
<dbReference type="EMBL" id="NEVH01019431">
    <property type="protein sequence ID" value="PNF22353.1"/>
    <property type="molecule type" value="Genomic_DNA"/>
</dbReference>
<evidence type="ECO:0000256" key="9">
    <source>
        <dbReference type="SAM" id="MobiDB-lite"/>
    </source>
</evidence>
<comment type="subcellular location">
    <subcellularLocation>
        <location evidence="1">Golgi apparatus membrane</location>
        <topology evidence="1">Peripheral membrane protein</topology>
    </subcellularLocation>
</comment>
<evidence type="ECO:0000256" key="6">
    <source>
        <dbReference type="ARBA" id="ARBA00023034"/>
    </source>
</evidence>
<comment type="similarity">
    <text evidence="2">Belongs to the COG1 family.</text>
</comment>
<evidence type="ECO:0000256" key="7">
    <source>
        <dbReference type="ARBA" id="ARBA00023136"/>
    </source>
</evidence>
<gene>
    <name evidence="10" type="ORF">B7P43_G17509</name>
</gene>
<reference evidence="10 11" key="1">
    <citation type="submission" date="2017-12" db="EMBL/GenBank/DDBJ databases">
        <title>Hemimetabolous genomes reveal molecular basis of termite eusociality.</title>
        <authorList>
            <person name="Harrison M.C."/>
            <person name="Jongepier E."/>
            <person name="Robertson H.M."/>
            <person name="Arning N."/>
            <person name="Bitard-Feildel T."/>
            <person name="Chao H."/>
            <person name="Childers C.P."/>
            <person name="Dinh H."/>
            <person name="Doddapaneni H."/>
            <person name="Dugan S."/>
            <person name="Gowin J."/>
            <person name="Greiner C."/>
            <person name="Han Y."/>
            <person name="Hu H."/>
            <person name="Hughes D.S.T."/>
            <person name="Huylmans A.-K."/>
            <person name="Kemena C."/>
            <person name="Kremer L.P.M."/>
            <person name="Lee S.L."/>
            <person name="Lopez-Ezquerra A."/>
            <person name="Mallet L."/>
            <person name="Monroy-Kuhn J.M."/>
            <person name="Moser A."/>
            <person name="Murali S.C."/>
            <person name="Muzny D.M."/>
            <person name="Otani S."/>
            <person name="Piulachs M.-D."/>
            <person name="Poelchau M."/>
            <person name="Qu J."/>
            <person name="Schaub F."/>
            <person name="Wada-Katsumata A."/>
            <person name="Worley K.C."/>
            <person name="Xie Q."/>
            <person name="Ylla G."/>
            <person name="Poulsen M."/>
            <person name="Gibbs R.A."/>
            <person name="Schal C."/>
            <person name="Richards S."/>
            <person name="Belles X."/>
            <person name="Korb J."/>
            <person name="Bornberg-Bauer E."/>
        </authorList>
    </citation>
    <scope>NUCLEOTIDE SEQUENCE [LARGE SCALE GENOMIC DNA]</scope>
    <source>
        <tissue evidence="10">Whole body</tissue>
    </source>
</reference>
<dbReference type="Proteomes" id="UP000235965">
    <property type="component" value="Unassembled WGS sequence"/>
</dbReference>
<dbReference type="EMBL" id="NEVH01019431">
    <property type="protein sequence ID" value="PNF22355.1"/>
    <property type="molecule type" value="Genomic_DNA"/>
</dbReference>
<dbReference type="GO" id="GO:0006891">
    <property type="term" value="P:intra-Golgi vesicle-mediated transport"/>
    <property type="evidence" value="ECO:0007669"/>
    <property type="project" value="InterPro"/>
</dbReference>
<dbReference type="PANTHER" id="PTHR31658">
    <property type="entry name" value="CONSERVED OLIGOMERIC GOLGI COMPLEX SUBUNIT 1"/>
    <property type="match status" value="1"/>
</dbReference>
<keyword evidence="6" id="KW-0333">Golgi apparatus</keyword>
<organism evidence="10 11">
    <name type="scientific">Cryptotermes secundus</name>
    <dbReference type="NCBI Taxonomy" id="105785"/>
    <lineage>
        <taxon>Eukaryota</taxon>
        <taxon>Metazoa</taxon>
        <taxon>Ecdysozoa</taxon>
        <taxon>Arthropoda</taxon>
        <taxon>Hexapoda</taxon>
        <taxon>Insecta</taxon>
        <taxon>Pterygota</taxon>
        <taxon>Neoptera</taxon>
        <taxon>Polyneoptera</taxon>
        <taxon>Dictyoptera</taxon>
        <taxon>Blattodea</taxon>
        <taxon>Blattoidea</taxon>
        <taxon>Termitoidae</taxon>
        <taxon>Kalotermitidae</taxon>
        <taxon>Cryptotermitinae</taxon>
        <taxon>Cryptotermes</taxon>
    </lineage>
</organism>
<keyword evidence="5" id="KW-0653">Protein transport</keyword>
<evidence type="ECO:0000256" key="2">
    <source>
        <dbReference type="ARBA" id="ARBA00006653"/>
    </source>
</evidence>
<dbReference type="AlphaFoldDB" id="A0A2J7Q186"/>
<accession>A0A2J7Q186</accession>
<name>A0A2J7Q186_9NEOP</name>
<dbReference type="GO" id="GO:0015031">
    <property type="term" value="P:protein transport"/>
    <property type="evidence" value="ECO:0007669"/>
    <property type="project" value="UniProtKB-KW"/>
</dbReference>
<dbReference type="STRING" id="105785.A0A2J7Q186"/>
<keyword evidence="4" id="KW-0813">Transport</keyword>
<dbReference type="Pfam" id="PF08700">
    <property type="entry name" value="VPS51_Exo84_N"/>
    <property type="match status" value="1"/>
</dbReference>
<evidence type="ECO:0000313" key="11">
    <source>
        <dbReference type="Proteomes" id="UP000235965"/>
    </source>
</evidence>
<dbReference type="InParanoid" id="A0A2J7Q186"/>
<sequence length="905" mass="101144">MPVQNLLDINADKLFEEFTISEILETQKKLQTEIERKREELRTMVGERYRDLIEAADRIADMKQTAEGIISHIENMSSKCLQLQQKHLLGFKLNPSSSKTERVSVNKAYHSVAIQIKILMDIPEQIWSAVEGGNYILGAQLFLFACHINTGLQLNSGVDDVLNSSKVMLWFPVISRQWSTISHFQSAILFGCQNMLQSLTLSPEDASSCLSTLVLLQGMNSLELLNKLLDLHKQALQDVLQSAGHDSVKVRVCKSLKLLMHTLHLIHACFLDDSQDSSNPEGLVLKQLKSIVGRDAPPSINLVDLKDSVAAKFLPPLIQEFRPSTAEPMNPVSPGDIRENVTRWLDWVRDFVQQQVTSLLSLVSSVQGLDSIREEASSIGTVGNWDIMCQQLLLPRSLNLWDAYFQPLITQRAKCLISQQWSTALAQLQSTLATVTQGSTQEKSSQPEHDLRWFIWKEWGSDLPQGENSQDQQQKRGLLMKTRGYSPCVEGLCAEFDSQLLALLQDLQHYLQNSVVAPNKLTDRNELQDHLKTCSMENIQQLIQFIKVQCLTEVGEKKVNPGSIIMIARFLQALCDLCPNLQKCFALSQSSNTLKIVVGTPPASSPWQDACLLLRQESVATWQQWQYLISSKLLELTKSKLSHPQHLCSLLHSIPQWDVVSIEEEAEEGRSIRSDIRVPAQPSLPLQSLLNSMAQMINAVAPHTLPRKIHQDLVESLVDNILGQYHEVGNTALISQAQALQLLLDVRYLTMLLVPRDNKALMAKSQLISDKFEDKIDPFDLDVFSPYIQNNIKRSVQRTQSLLGVLVAWPEKVAVVSGLRAPTSTTVEDPSVLSLCVNAPWFSLLPVTGPPGARVMSSVPQIHTDKPQRKKSSPKPKTDQTTGELVRSGAAAFFGAMSSDWFGSS</sequence>
<dbReference type="GO" id="GO:0000139">
    <property type="term" value="C:Golgi membrane"/>
    <property type="evidence" value="ECO:0007669"/>
    <property type="project" value="UniProtKB-SubCell"/>
</dbReference>
<protein>
    <recommendedName>
        <fullName evidence="3">Conserved oligomeric Golgi complex subunit 1</fullName>
    </recommendedName>
</protein>
<evidence type="ECO:0000256" key="1">
    <source>
        <dbReference type="ARBA" id="ARBA00004395"/>
    </source>
</evidence>
<evidence type="ECO:0000256" key="8">
    <source>
        <dbReference type="SAM" id="Coils"/>
    </source>
</evidence>
<evidence type="ECO:0000256" key="5">
    <source>
        <dbReference type="ARBA" id="ARBA00022927"/>
    </source>
</evidence>
<evidence type="ECO:0000256" key="3">
    <source>
        <dbReference type="ARBA" id="ARBA00020978"/>
    </source>
</evidence>
<keyword evidence="11" id="KW-1185">Reference proteome</keyword>
<feature type="region of interest" description="Disordered" evidence="9">
    <location>
        <begin position="855"/>
        <end position="885"/>
    </location>
</feature>
<evidence type="ECO:0000313" key="10">
    <source>
        <dbReference type="EMBL" id="PNF22353.1"/>
    </source>
</evidence>
<proteinExistence type="inferred from homology"/>